<dbReference type="RefSeq" id="WP_345699139.1">
    <property type="nucleotide sequence ID" value="NZ_BAABIS010000001.1"/>
</dbReference>
<dbReference type="SUPFAM" id="SSF46955">
    <property type="entry name" value="Putative DNA-binding domain"/>
    <property type="match status" value="1"/>
</dbReference>
<feature type="domain" description="Helix-turn-helix" evidence="1">
    <location>
        <begin position="14"/>
        <end position="68"/>
    </location>
</feature>
<protein>
    <recommendedName>
        <fullName evidence="1">Helix-turn-helix domain-containing protein</fullName>
    </recommendedName>
</protein>
<dbReference type="Proteomes" id="UP001501752">
    <property type="component" value="Unassembled WGS sequence"/>
</dbReference>
<evidence type="ECO:0000313" key="2">
    <source>
        <dbReference type="EMBL" id="GAA4865877.1"/>
    </source>
</evidence>
<sequence>MSVHAVRALDPDELLTPAEVARITKLTVSTLKDKRWRGTGPRFTKLSPGKGGRVRYRRRDVDAWMAGNCLASAA</sequence>
<dbReference type="InterPro" id="IPR041657">
    <property type="entry name" value="HTH_17"/>
</dbReference>
<evidence type="ECO:0000313" key="3">
    <source>
        <dbReference type="Proteomes" id="UP001501752"/>
    </source>
</evidence>
<organism evidence="2 3">
    <name type="scientific">Kitasatospora terrestris</name>
    <dbReference type="NCBI Taxonomy" id="258051"/>
    <lineage>
        <taxon>Bacteria</taxon>
        <taxon>Bacillati</taxon>
        <taxon>Actinomycetota</taxon>
        <taxon>Actinomycetes</taxon>
        <taxon>Kitasatosporales</taxon>
        <taxon>Streptomycetaceae</taxon>
        <taxon>Kitasatospora</taxon>
    </lineage>
</organism>
<dbReference type="Pfam" id="PF12728">
    <property type="entry name" value="HTH_17"/>
    <property type="match status" value="1"/>
</dbReference>
<dbReference type="EMBL" id="BAABIS010000001">
    <property type="protein sequence ID" value="GAA4865877.1"/>
    <property type="molecule type" value="Genomic_DNA"/>
</dbReference>
<accession>A0ABP9E4M1</accession>
<keyword evidence="3" id="KW-1185">Reference proteome</keyword>
<proteinExistence type="predicted"/>
<reference evidence="3" key="1">
    <citation type="journal article" date="2019" name="Int. J. Syst. Evol. Microbiol.">
        <title>The Global Catalogue of Microorganisms (GCM) 10K type strain sequencing project: providing services to taxonomists for standard genome sequencing and annotation.</title>
        <authorList>
            <consortium name="The Broad Institute Genomics Platform"/>
            <consortium name="The Broad Institute Genome Sequencing Center for Infectious Disease"/>
            <person name="Wu L."/>
            <person name="Ma J."/>
        </authorList>
    </citation>
    <scope>NUCLEOTIDE SEQUENCE [LARGE SCALE GENOMIC DNA]</scope>
    <source>
        <strain evidence="3">JCM 13006</strain>
    </source>
</reference>
<comment type="caution">
    <text evidence="2">The sequence shown here is derived from an EMBL/GenBank/DDBJ whole genome shotgun (WGS) entry which is preliminary data.</text>
</comment>
<name>A0ABP9E4M1_9ACTN</name>
<dbReference type="InterPro" id="IPR009061">
    <property type="entry name" value="DNA-bd_dom_put_sf"/>
</dbReference>
<gene>
    <name evidence="2" type="ORF">GCM10023235_50330</name>
</gene>
<evidence type="ECO:0000259" key="1">
    <source>
        <dbReference type="Pfam" id="PF12728"/>
    </source>
</evidence>